<dbReference type="InterPro" id="IPR016181">
    <property type="entry name" value="Acyl_CoA_acyltransferase"/>
</dbReference>
<dbReference type="PANTHER" id="PTHR42791:SF14">
    <property type="entry name" value="N-ACETYLTRANSFERASE DOMAIN-CONTAINING PROTEIN"/>
    <property type="match status" value="1"/>
</dbReference>
<dbReference type="EMBL" id="MU005636">
    <property type="protein sequence ID" value="KAF2676359.1"/>
    <property type="molecule type" value="Genomic_DNA"/>
</dbReference>
<protein>
    <submittedName>
        <fullName evidence="2">Acyl-CoA N-acyltransferase</fullName>
    </submittedName>
</protein>
<sequence length="223" mass="25365">MPDANLVVSLLTPDEAPQYMRIRHAAFANDMNKVFYFNAPASEKTLNRVVEDIRDTIKKGTIYLKCIDTSTGQIIAGSRWTHHRPSDPTAKFRTAEEVEADLKIGQPYDESNTEVWNVFFGLLYDNKRQIMGLRPYYSLDTLVTHPDHHRRGAGGLLIKWGLEKADEAGLEAYLESSVTGRPLYERHGFEPVKEIALDLRKWGGEEEITWTLMKRPAKNAATT</sequence>
<dbReference type="PROSITE" id="PS51186">
    <property type="entry name" value="GNAT"/>
    <property type="match status" value="1"/>
</dbReference>
<organism evidence="2 3">
    <name type="scientific">Lentithecium fluviatile CBS 122367</name>
    <dbReference type="NCBI Taxonomy" id="1168545"/>
    <lineage>
        <taxon>Eukaryota</taxon>
        <taxon>Fungi</taxon>
        <taxon>Dikarya</taxon>
        <taxon>Ascomycota</taxon>
        <taxon>Pezizomycotina</taxon>
        <taxon>Dothideomycetes</taxon>
        <taxon>Pleosporomycetidae</taxon>
        <taxon>Pleosporales</taxon>
        <taxon>Massarineae</taxon>
        <taxon>Lentitheciaceae</taxon>
        <taxon>Lentithecium</taxon>
    </lineage>
</organism>
<keyword evidence="3" id="KW-1185">Reference proteome</keyword>
<name>A0A6G1IEN0_9PLEO</name>
<dbReference type="PANTHER" id="PTHR42791">
    <property type="entry name" value="GNAT FAMILY ACETYLTRANSFERASE"/>
    <property type="match status" value="1"/>
</dbReference>
<dbReference type="GO" id="GO:0016747">
    <property type="term" value="F:acyltransferase activity, transferring groups other than amino-acyl groups"/>
    <property type="evidence" value="ECO:0007669"/>
    <property type="project" value="InterPro"/>
</dbReference>
<dbReference type="OrthoDB" id="2115692at2759"/>
<dbReference type="AlphaFoldDB" id="A0A6G1IEN0"/>
<proteinExistence type="predicted"/>
<feature type="domain" description="N-acetyltransferase" evidence="1">
    <location>
        <begin position="81"/>
        <end position="218"/>
    </location>
</feature>
<dbReference type="Gene3D" id="3.40.630.30">
    <property type="match status" value="1"/>
</dbReference>
<evidence type="ECO:0000313" key="3">
    <source>
        <dbReference type="Proteomes" id="UP000799291"/>
    </source>
</evidence>
<dbReference type="CDD" id="cd04301">
    <property type="entry name" value="NAT_SF"/>
    <property type="match status" value="1"/>
</dbReference>
<dbReference type="Proteomes" id="UP000799291">
    <property type="component" value="Unassembled WGS sequence"/>
</dbReference>
<gene>
    <name evidence="2" type="ORF">K458DRAFT_447579</name>
</gene>
<evidence type="ECO:0000259" key="1">
    <source>
        <dbReference type="PROSITE" id="PS51186"/>
    </source>
</evidence>
<dbReference type="InterPro" id="IPR000182">
    <property type="entry name" value="GNAT_dom"/>
</dbReference>
<keyword evidence="2" id="KW-0808">Transferase</keyword>
<reference evidence="2" key="1">
    <citation type="journal article" date="2020" name="Stud. Mycol.">
        <title>101 Dothideomycetes genomes: a test case for predicting lifestyles and emergence of pathogens.</title>
        <authorList>
            <person name="Haridas S."/>
            <person name="Albert R."/>
            <person name="Binder M."/>
            <person name="Bloem J."/>
            <person name="Labutti K."/>
            <person name="Salamov A."/>
            <person name="Andreopoulos B."/>
            <person name="Baker S."/>
            <person name="Barry K."/>
            <person name="Bills G."/>
            <person name="Bluhm B."/>
            <person name="Cannon C."/>
            <person name="Castanera R."/>
            <person name="Culley D."/>
            <person name="Daum C."/>
            <person name="Ezra D."/>
            <person name="Gonzalez J."/>
            <person name="Henrissat B."/>
            <person name="Kuo A."/>
            <person name="Liang C."/>
            <person name="Lipzen A."/>
            <person name="Lutzoni F."/>
            <person name="Magnuson J."/>
            <person name="Mondo S."/>
            <person name="Nolan M."/>
            <person name="Ohm R."/>
            <person name="Pangilinan J."/>
            <person name="Park H.-J."/>
            <person name="Ramirez L."/>
            <person name="Alfaro M."/>
            <person name="Sun H."/>
            <person name="Tritt A."/>
            <person name="Yoshinaga Y."/>
            <person name="Zwiers L.-H."/>
            <person name="Turgeon B."/>
            <person name="Goodwin S."/>
            <person name="Spatafora J."/>
            <person name="Crous P."/>
            <person name="Grigoriev I."/>
        </authorList>
    </citation>
    <scope>NUCLEOTIDE SEQUENCE</scope>
    <source>
        <strain evidence="2">CBS 122367</strain>
    </source>
</reference>
<dbReference type="SUPFAM" id="SSF55729">
    <property type="entry name" value="Acyl-CoA N-acyltransferases (Nat)"/>
    <property type="match status" value="1"/>
</dbReference>
<dbReference type="InterPro" id="IPR052523">
    <property type="entry name" value="Trichothecene_AcTrans"/>
</dbReference>
<evidence type="ECO:0000313" key="2">
    <source>
        <dbReference type="EMBL" id="KAF2676359.1"/>
    </source>
</evidence>
<accession>A0A6G1IEN0</accession>
<dbReference type="Pfam" id="PF13508">
    <property type="entry name" value="Acetyltransf_7"/>
    <property type="match status" value="1"/>
</dbReference>
<keyword evidence="2" id="KW-0012">Acyltransferase</keyword>